<accession>A0ABS5BSU3</accession>
<feature type="transmembrane region" description="Helical" evidence="2">
    <location>
        <begin position="394"/>
        <end position="414"/>
    </location>
</feature>
<dbReference type="EMBL" id="JAGKQQ010000001">
    <property type="protein sequence ID" value="MBP3956781.1"/>
    <property type="molecule type" value="Genomic_DNA"/>
</dbReference>
<feature type="transmembrane region" description="Helical" evidence="2">
    <location>
        <begin position="214"/>
        <end position="235"/>
    </location>
</feature>
<keyword evidence="4" id="KW-1185">Reference proteome</keyword>
<feature type="transmembrane region" description="Helical" evidence="2">
    <location>
        <begin position="117"/>
        <end position="137"/>
    </location>
</feature>
<feature type="transmembrane region" description="Helical" evidence="2">
    <location>
        <begin position="54"/>
        <end position="78"/>
    </location>
</feature>
<dbReference type="RefSeq" id="WP_210655220.1">
    <property type="nucleotide sequence ID" value="NZ_JAGKQQ010000001.1"/>
</dbReference>
<proteinExistence type="predicted"/>
<sequence length="447" mass="46630">MTSPPSATLLTHLARAFAWNLGRVTPSQAEAERLATAGLTEPVVQRYAAWRRSLLLVAAAVSAGAFALAVVDTVAGGMGEYTAFGKGLEVAWLVAAGALPLAALVGATRWTRPEAGAALLTGAWAAAFLLPFVYALLPVGLIYHVQPVTPESVTKLAAKPISPATGAPAAKVVDDEEDDERPESEQVPVDPAVLEKAVAMEETLVEFVLSGGGYLLLLPAVLSLIPGAVNGCLRVKTLMPAAQLPGWLLVTVAPAFLLFWLVLLAVANHAARSPLLVFGVLLWAGSPALYSVFGRALVRPHLTDADAARIGRVKRVVGLTGLAGIALLVAFALTGKVAGLRVVGFDRGAAVSTKLDALADDDEIGLEDVRTAMAESKSVVYAFDLASFRLVIDFLAKLLVVTTVFAGLALRATLAAWRNDRSFRGSGNTDYDTTAAALAALESVDKP</sequence>
<keyword evidence="2" id="KW-0812">Transmembrane</keyword>
<organism evidence="3 4">
    <name type="scientific">Gemmata palustris</name>
    <dbReference type="NCBI Taxonomy" id="2822762"/>
    <lineage>
        <taxon>Bacteria</taxon>
        <taxon>Pseudomonadati</taxon>
        <taxon>Planctomycetota</taxon>
        <taxon>Planctomycetia</taxon>
        <taxon>Gemmatales</taxon>
        <taxon>Gemmataceae</taxon>
        <taxon>Gemmata</taxon>
    </lineage>
</organism>
<evidence type="ECO:0000256" key="2">
    <source>
        <dbReference type="SAM" id="Phobius"/>
    </source>
</evidence>
<name>A0ABS5BSU3_9BACT</name>
<evidence type="ECO:0000256" key="1">
    <source>
        <dbReference type="SAM" id="MobiDB-lite"/>
    </source>
</evidence>
<feature type="transmembrane region" description="Helical" evidence="2">
    <location>
        <begin position="273"/>
        <end position="293"/>
    </location>
</feature>
<feature type="transmembrane region" description="Helical" evidence="2">
    <location>
        <begin position="90"/>
        <end position="110"/>
    </location>
</feature>
<feature type="region of interest" description="Disordered" evidence="1">
    <location>
        <begin position="166"/>
        <end position="187"/>
    </location>
</feature>
<feature type="transmembrane region" description="Helical" evidence="2">
    <location>
        <begin position="247"/>
        <end position="267"/>
    </location>
</feature>
<dbReference type="Proteomes" id="UP000676565">
    <property type="component" value="Unassembled WGS sequence"/>
</dbReference>
<keyword evidence="2" id="KW-1133">Transmembrane helix</keyword>
<evidence type="ECO:0000313" key="4">
    <source>
        <dbReference type="Proteomes" id="UP000676565"/>
    </source>
</evidence>
<keyword evidence="2" id="KW-0472">Membrane</keyword>
<feature type="transmembrane region" description="Helical" evidence="2">
    <location>
        <begin position="313"/>
        <end position="333"/>
    </location>
</feature>
<evidence type="ECO:0000313" key="3">
    <source>
        <dbReference type="EMBL" id="MBP3956781.1"/>
    </source>
</evidence>
<protein>
    <submittedName>
        <fullName evidence="3">Uncharacterized protein</fullName>
    </submittedName>
</protein>
<reference evidence="3 4" key="1">
    <citation type="submission" date="2021-04" db="EMBL/GenBank/DDBJ databases">
        <authorList>
            <person name="Ivanova A."/>
        </authorList>
    </citation>
    <scope>NUCLEOTIDE SEQUENCE [LARGE SCALE GENOMIC DNA]</scope>
    <source>
        <strain evidence="3 4">G18</strain>
    </source>
</reference>
<gene>
    <name evidence="3" type="ORF">J8F10_16025</name>
</gene>
<comment type="caution">
    <text evidence="3">The sequence shown here is derived from an EMBL/GenBank/DDBJ whole genome shotgun (WGS) entry which is preliminary data.</text>
</comment>